<evidence type="ECO:0000313" key="1">
    <source>
        <dbReference type="EMBL" id="GLK69843.1"/>
    </source>
</evidence>
<keyword evidence="2" id="KW-1185">Reference proteome</keyword>
<evidence type="ECO:0000313" key="2">
    <source>
        <dbReference type="Proteomes" id="UP001143372"/>
    </source>
</evidence>
<comment type="caution">
    <text evidence="1">The sequence shown here is derived from an EMBL/GenBank/DDBJ whole genome shotgun (WGS) entry which is preliminary data.</text>
</comment>
<accession>A0A9W6J501</accession>
<name>A0A9W6J501_9HYPH</name>
<dbReference type="EMBL" id="BSFI01000023">
    <property type="protein sequence ID" value="GLK69843.1"/>
    <property type="molecule type" value="Genomic_DNA"/>
</dbReference>
<dbReference type="AlphaFoldDB" id="A0A9W6J501"/>
<reference evidence="1" key="2">
    <citation type="submission" date="2023-01" db="EMBL/GenBank/DDBJ databases">
        <authorList>
            <person name="Sun Q."/>
            <person name="Evtushenko L."/>
        </authorList>
    </citation>
    <scope>NUCLEOTIDE SEQUENCE</scope>
    <source>
        <strain evidence="1">VKM B-2347</strain>
    </source>
</reference>
<sequence length="410" mass="44580">MTAFALAKERLGLKLRKKRSLWLVGEDRASFEAAAPLIAAAAERYERMRIVLSGPPALRVWLAERFPDAVAHAAPYPFLAAARRFLAHGSFRSILALDGVALPPALIKAVALEGMALLALRTRAAAPPARPEVARAAEAQLSLAEGVDAALDEIRPFLARDHKKRRKKNGLSPSNVVLGWSRRPLVSRLIAWRVERIADIADLARRLGRPQTILCLGNGPSSEDPRLDDVAYDALFRVNQSWRARGRFVDPAVLFTGNRQVMEDFEGVIFGLQTNHAEIRLAKGRILAAKGGSTRFFRVDEITDPIGAHSWGAFRPSNGAAMVATAVALKPKKLVIAGIDLFRHPEGAYPGDSATPNAFVTAHDADAELGFLLSLLDGFDGELLILSNVLREALDHHRATARLPEPAAGR</sequence>
<reference evidence="1" key="1">
    <citation type="journal article" date="2014" name="Int. J. Syst. Evol. Microbiol.">
        <title>Complete genome sequence of Corynebacterium casei LMG S-19264T (=DSM 44701T), isolated from a smear-ripened cheese.</title>
        <authorList>
            <consortium name="US DOE Joint Genome Institute (JGI-PGF)"/>
            <person name="Walter F."/>
            <person name="Albersmeier A."/>
            <person name="Kalinowski J."/>
            <person name="Ruckert C."/>
        </authorList>
    </citation>
    <scope>NUCLEOTIDE SEQUENCE</scope>
    <source>
        <strain evidence="1">VKM B-2347</strain>
    </source>
</reference>
<dbReference type="Proteomes" id="UP001143372">
    <property type="component" value="Unassembled WGS sequence"/>
</dbReference>
<gene>
    <name evidence="1" type="ORF">GCM10008179_34810</name>
</gene>
<proteinExistence type="predicted"/>
<protein>
    <submittedName>
        <fullName evidence="1">Uncharacterized protein</fullName>
    </submittedName>
</protein>
<dbReference type="RefSeq" id="WP_271170055.1">
    <property type="nucleotide sequence ID" value="NZ_BSFI01000023.1"/>
</dbReference>
<organism evidence="1 2">
    <name type="scientific">Hansschlegelia plantiphila</name>
    <dbReference type="NCBI Taxonomy" id="374655"/>
    <lineage>
        <taxon>Bacteria</taxon>
        <taxon>Pseudomonadati</taxon>
        <taxon>Pseudomonadota</taxon>
        <taxon>Alphaproteobacteria</taxon>
        <taxon>Hyphomicrobiales</taxon>
        <taxon>Methylopilaceae</taxon>
        <taxon>Hansschlegelia</taxon>
    </lineage>
</organism>